<dbReference type="Gene3D" id="1.20.1050.10">
    <property type="match status" value="1"/>
</dbReference>
<reference evidence="4" key="1">
    <citation type="journal article" date="2019" name="Int. J. Syst. Evol. Microbiol.">
        <title>The Global Catalogue of Microorganisms (GCM) 10K type strain sequencing project: providing services to taxonomists for standard genome sequencing and annotation.</title>
        <authorList>
            <consortium name="The Broad Institute Genomics Platform"/>
            <consortium name="The Broad Institute Genome Sequencing Center for Infectious Disease"/>
            <person name="Wu L."/>
            <person name="Ma J."/>
        </authorList>
    </citation>
    <scope>NUCLEOTIDE SEQUENCE [LARGE SCALE GENOMIC DNA]</scope>
    <source>
        <strain evidence="4">NBRC 104970</strain>
    </source>
</reference>
<evidence type="ECO:0000313" key="3">
    <source>
        <dbReference type="EMBL" id="GLS05728.1"/>
    </source>
</evidence>
<dbReference type="SFLD" id="SFLDS00019">
    <property type="entry name" value="Glutathione_Transferase_(cytos"/>
    <property type="match status" value="1"/>
</dbReference>
<dbReference type="RefSeq" id="WP_018747724.1">
    <property type="nucleotide sequence ID" value="NZ_BSOZ01000062.1"/>
</dbReference>
<dbReference type="CDD" id="cd00570">
    <property type="entry name" value="GST_N_family"/>
    <property type="match status" value="1"/>
</dbReference>
<name>A0ABQ6BVI5_9NEIS</name>
<dbReference type="InterPro" id="IPR040079">
    <property type="entry name" value="Glutathione_S-Trfase"/>
</dbReference>
<dbReference type="SFLD" id="SFLDG00358">
    <property type="entry name" value="Main_(cytGST)"/>
    <property type="match status" value="1"/>
</dbReference>
<evidence type="ECO:0000313" key="4">
    <source>
        <dbReference type="Proteomes" id="UP001156836"/>
    </source>
</evidence>
<gene>
    <name evidence="3" type="ORF">GCM10007860_28850</name>
</gene>
<dbReference type="InterPro" id="IPR036282">
    <property type="entry name" value="Glutathione-S-Trfase_C_sf"/>
</dbReference>
<sequence>MIELIQVPFSHFCGKVRIALNEKGLPHRCLPVPGGWMDSAEYRAVNPLGRVPFLVDGEVRLGESQVINEYLEERYPQPSLMPEAAQARARVRWLCSLHDNYCAPQVFRIFFGLLNGHAANEFEADWQAVLHALDLLEAQADDVWLAGPEFSLADCAWVLSWMHAQGLAGMLGQPLDAQGRYPRLSAWAERAAARPAVASVMDDAKAALAKL</sequence>
<dbReference type="SUPFAM" id="SSF52833">
    <property type="entry name" value="Thioredoxin-like"/>
    <property type="match status" value="1"/>
</dbReference>
<dbReference type="InterPro" id="IPR050983">
    <property type="entry name" value="GST_Omega/HSP26"/>
</dbReference>
<dbReference type="Proteomes" id="UP001156836">
    <property type="component" value="Unassembled WGS sequence"/>
</dbReference>
<evidence type="ECO:0000259" key="2">
    <source>
        <dbReference type="PROSITE" id="PS50405"/>
    </source>
</evidence>
<feature type="domain" description="GST C-terminal" evidence="2">
    <location>
        <begin position="84"/>
        <end position="211"/>
    </location>
</feature>
<dbReference type="Pfam" id="PF13417">
    <property type="entry name" value="GST_N_3"/>
    <property type="match status" value="1"/>
</dbReference>
<feature type="domain" description="GST N-terminal" evidence="1">
    <location>
        <begin position="1"/>
        <end position="79"/>
    </location>
</feature>
<dbReference type="PROSITE" id="PS50405">
    <property type="entry name" value="GST_CTER"/>
    <property type="match status" value="1"/>
</dbReference>
<accession>A0ABQ6BVI5</accession>
<dbReference type="Pfam" id="PF13410">
    <property type="entry name" value="GST_C_2"/>
    <property type="match status" value="1"/>
</dbReference>
<dbReference type="EMBL" id="BSOZ01000062">
    <property type="protein sequence ID" value="GLS05728.1"/>
    <property type="molecule type" value="Genomic_DNA"/>
</dbReference>
<evidence type="ECO:0000259" key="1">
    <source>
        <dbReference type="PROSITE" id="PS50404"/>
    </source>
</evidence>
<dbReference type="InterPro" id="IPR010987">
    <property type="entry name" value="Glutathione-S-Trfase_C-like"/>
</dbReference>
<dbReference type="PROSITE" id="PS50404">
    <property type="entry name" value="GST_NTER"/>
    <property type="match status" value="1"/>
</dbReference>
<dbReference type="SUPFAM" id="SSF47616">
    <property type="entry name" value="GST C-terminal domain-like"/>
    <property type="match status" value="1"/>
</dbReference>
<dbReference type="PANTHER" id="PTHR43968">
    <property type="match status" value="1"/>
</dbReference>
<proteinExistence type="predicted"/>
<comment type="caution">
    <text evidence="3">The sequence shown here is derived from an EMBL/GenBank/DDBJ whole genome shotgun (WGS) entry which is preliminary data.</text>
</comment>
<protein>
    <submittedName>
        <fullName evidence="3">Glutathione S-transferase</fullName>
    </submittedName>
</protein>
<keyword evidence="4" id="KW-1185">Reference proteome</keyword>
<dbReference type="PANTHER" id="PTHR43968:SF6">
    <property type="entry name" value="GLUTATHIONE S-TRANSFERASE OMEGA"/>
    <property type="match status" value="1"/>
</dbReference>
<organism evidence="3 4">
    <name type="scientific">Chitiniphilus shinanonensis</name>
    <dbReference type="NCBI Taxonomy" id="553088"/>
    <lineage>
        <taxon>Bacteria</taxon>
        <taxon>Pseudomonadati</taxon>
        <taxon>Pseudomonadota</taxon>
        <taxon>Betaproteobacteria</taxon>
        <taxon>Neisseriales</taxon>
        <taxon>Chitinibacteraceae</taxon>
        <taxon>Chitiniphilus</taxon>
    </lineage>
</organism>
<dbReference type="InterPro" id="IPR004045">
    <property type="entry name" value="Glutathione_S-Trfase_N"/>
</dbReference>
<dbReference type="Gene3D" id="3.40.30.10">
    <property type="entry name" value="Glutaredoxin"/>
    <property type="match status" value="1"/>
</dbReference>
<dbReference type="InterPro" id="IPR036249">
    <property type="entry name" value="Thioredoxin-like_sf"/>
</dbReference>